<sequence>MRRKVPSTTVLMGFEAAARHVSFTEAAQELSLTQSAICRQIASLEEFLGVKLFRRGRQGVRLTDAGYNYHRLVAQRLNEIERDTLSVMGNHGTENALELAVVPTFGTRWLIPRLRKFKALHPNITINMTNKTRPFLFSDTPFDAAIYFGDGNWSGTQTTLFMHERPVPVCSPELIAPDTALTCEDITNYPLLQQTTRPYAWREWFRSLDMRVERDMSGPRYELFTMLAEAATHGMGIALVPPFLIERELASGQLIVPVSHSFQNRGGYYFVLPDHRKDDEVVNLFRQWVLGEGELEVAA</sequence>
<dbReference type="InterPro" id="IPR036390">
    <property type="entry name" value="WH_DNA-bd_sf"/>
</dbReference>
<dbReference type="eggNOG" id="COG0583">
    <property type="taxonomic scope" value="Bacteria"/>
</dbReference>
<name>N6W3Q2_9GAMM</name>
<dbReference type="FunFam" id="3.40.190.10:FF:000017">
    <property type="entry name" value="Glycine cleavage system transcriptional activator"/>
    <property type="match status" value="1"/>
</dbReference>
<dbReference type="GO" id="GO:0043565">
    <property type="term" value="F:sequence-specific DNA binding"/>
    <property type="evidence" value="ECO:0007669"/>
    <property type="project" value="TreeGrafter"/>
</dbReference>
<dbReference type="PANTHER" id="PTHR30537">
    <property type="entry name" value="HTH-TYPE TRANSCRIPTIONAL REGULATOR"/>
    <property type="match status" value="1"/>
</dbReference>
<dbReference type="SUPFAM" id="SSF46785">
    <property type="entry name" value="Winged helix' DNA-binding domain"/>
    <property type="match status" value="1"/>
</dbReference>
<organism evidence="6 7">
    <name type="scientific">Marinobacter nanhaiticus D15-8W</name>
    <dbReference type="NCBI Taxonomy" id="626887"/>
    <lineage>
        <taxon>Bacteria</taxon>
        <taxon>Pseudomonadati</taxon>
        <taxon>Pseudomonadota</taxon>
        <taxon>Gammaproteobacteria</taxon>
        <taxon>Pseudomonadales</taxon>
        <taxon>Marinobacteraceae</taxon>
        <taxon>Marinobacter</taxon>
    </lineage>
</organism>
<dbReference type="GO" id="GO:0003700">
    <property type="term" value="F:DNA-binding transcription factor activity"/>
    <property type="evidence" value="ECO:0007669"/>
    <property type="project" value="InterPro"/>
</dbReference>
<comment type="caution">
    <text evidence="6">The sequence shown here is derived from an EMBL/GenBank/DDBJ whole genome shotgun (WGS) entry which is preliminary data.</text>
</comment>
<dbReference type="PRINTS" id="PR00039">
    <property type="entry name" value="HTHLYSR"/>
</dbReference>
<dbReference type="Gene3D" id="3.40.190.10">
    <property type="entry name" value="Periplasmic binding protein-like II"/>
    <property type="match status" value="2"/>
</dbReference>
<dbReference type="Pfam" id="PF00126">
    <property type="entry name" value="HTH_1"/>
    <property type="match status" value="1"/>
</dbReference>
<dbReference type="GO" id="GO:0006351">
    <property type="term" value="P:DNA-templated transcription"/>
    <property type="evidence" value="ECO:0007669"/>
    <property type="project" value="TreeGrafter"/>
</dbReference>
<keyword evidence="7" id="KW-1185">Reference proteome</keyword>
<evidence type="ECO:0000256" key="4">
    <source>
        <dbReference type="ARBA" id="ARBA00023163"/>
    </source>
</evidence>
<proteinExistence type="inferred from homology"/>
<evidence type="ECO:0000256" key="1">
    <source>
        <dbReference type="ARBA" id="ARBA00009437"/>
    </source>
</evidence>
<dbReference type="Proteomes" id="UP000013165">
    <property type="component" value="Unassembled WGS sequence"/>
</dbReference>
<keyword evidence="4" id="KW-0804">Transcription</keyword>
<gene>
    <name evidence="6" type="ORF">J057_05266</name>
</gene>
<comment type="similarity">
    <text evidence="1">Belongs to the LysR transcriptional regulatory family.</text>
</comment>
<keyword evidence="3" id="KW-0238">DNA-binding</keyword>
<dbReference type="InterPro" id="IPR036388">
    <property type="entry name" value="WH-like_DNA-bd_sf"/>
</dbReference>
<dbReference type="AlphaFoldDB" id="N6W3Q2"/>
<dbReference type="HOGENOM" id="CLU_039613_37_1_6"/>
<dbReference type="EMBL" id="APLQ01000011">
    <property type="protein sequence ID" value="ENO14734.1"/>
    <property type="molecule type" value="Genomic_DNA"/>
</dbReference>
<dbReference type="Gene3D" id="1.10.10.10">
    <property type="entry name" value="Winged helix-like DNA-binding domain superfamily/Winged helix DNA-binding domain"/>
    <property type="match status" value="1"/>
</dbReference>
<dbReference type="SUPFAM" id="SSF53850">
    <property type="entry name" value="Periplasmic binding protein-like II"/>
    <property type="match status" value="1"/>
</dbReference>
<accession>N6W3Q2</accession>
<dbReference type="PANTHER" id="PTHR30537:SF26">
    <property type="entry name" value="GLYCINE CLEAVAGE SYSTEM TRANSCRIPTIONAL ACTIVATOR"/>
    <property type="match status" value="1"/>
</dbReference>
<evidence type="ECO:0000313" key="7">
    <source>
        <dbReference type="Proteomes" id="UP000013165"/>
    </source>
</evidence>
<dbReference type="InterPro" id="IPR005119">
    <property type="entry name" value="LysR_subst-bd"/>
</dbReference>
<keyword evidence="2" id="KW-0805">Transcription regulation</keyword>
<dbReference type="RefSeq" id="WP_004579031.1">
    <property type="nucleotide sequence ID" value="NZ_AP028878.1"/>
</dbReference>
<evidence type="ECO:0000256" key="2">
    <source>
        <dbReference type="ARBA" id="ARBA00023015"/>
    </source>
</evidence>
<feature type="domain" description="HTH lysR-type" evidence="5">
    <location>
        <begin position="6"/>
        <end position="63"/>
    </location>
</feature>
<protein>
    <submittedName>
        <fullName evidence="6">LysR family transcriptional regulator</fullName>
    </submittedName>
</protein>
<evidence type="ECO:0000256" key="3">
    <source>
        <dbReference type="ARBA" id="ARBA00023125"/>
    </source>
</evidence>
<dbReference type="CDD" id="cd08481">
    <property type="entry name" value="PBP2_GcdR_like"/>
    <property type="match status" value="1"/>
</dbReference>
<dbReference type="Pfam" id="PF03466">
    <property type="entry name" value="LysR_substrate"/>
    <property type="match status" value="1"/>
</dbReference>
<reference evidence="6 7" key="1">
    <citation type="journal article" date="2013" name="Genome Announc.">
        <title>Genome Sequence of the Polycyclic Aromatic Hydrocarbon-Degrading Bacterium Strain Marinobacter nanhaiticus D15-8WT.</title>
        <authorList>
            <person name="Cui Z."/>
            <person name="Gao W."/>
            <person name="Li Q."/>
            <person name="Xu G."/>
            <person name="Zheng L."/>
        </authorList>
    </citation>
    <scope>NUCLEOTIDE SEQUENCE [LARGE SCALE GENOMIC DNA]</scope>
    <source>
        <strain evidence="6 7">D15-8W</strain>
    </source>
</reference>
<dbReference type="InterPro" id="IPR000847">
    <property type="entry name" value="LysR_HTH_N"/>
</dbReference>
<dbReference type="InterPro" id="IPR058163">
    <property type="entry name" value="LysR-type_TF_proteobact-type"/>
</dbReference>
<dbReference type="STRING" id="626887.J057_05266"/>
<dbReference type="PROSITE" id="PS50931">
    <property type="entry name" value="HTH_LYSR"/>
    <property type="match status" value="1"/>
</dbReference>
<evidence type="ECO:0000313" key="6">
    <source>
        <dbReference type="EMBL" id="ENO14734.1"/>
    </source>
</evidence>
<evidence type="ECO:0000259" key="5">
    <source>
        <dbReference type="PROSITE" id="PS50931"/>
    </source>
</evidence>
<dbReference type="PATRIC" id="fig|626887.3.peg.1042"/>
<dbReference type="OrthoDB" id="5877876at2"/>